<name>A0A9Q3GI60_9BASI</name>
<dbReference type="AlphaFoldDB" id="A0A9Q3GI60"/>
<gene>
    <name evidence="2" type="ORF">O181_007724</name>
</gene>
<dbReference type="Proteomes" id="UP000765509">
    <property type="component" value="Unassembled WGS sequence"/>
</dbReference>
<accession>A0A9Q3GI60</accession>
<proteinExistence type="predicted"/>
<sequence>MGELKNENYLAVSRAPIDESEDEKTPSTKKVQGKPYMSNISIIGYLPVCYLATISKVKGHKRISAHCKKQNPLNQTTLEIQDQSKAIELITSNNISPTSETEDDTTPSGKYIPSHFSKHQ</sequence>
<evidence type="ECO:0000313" key="2">
    <source>
        <dbReference type="EMBL" id="MBW0468009.1"/>
    </source>
</evidence>
<feature type="region of interest" description="Disordered" evidence="1">
    <location>
        <begin position="91"/>
        <end position="120"/>
    </location>
</feature>
<reference evidence="2" key="1">
    <citation type="submission" date="2021-03" db="EMBL/GenBank/DDBJ databases">
        <title>Draft genome sequence of rust myrtle Austropuccinia psidii MF-1, a brazilian biotype.</title>
        <authorList>
            <person name="Quecine M.C."/>
            <person name="Pachon D.M.R."/>
            <person name="Bonatelli M.L."/>
            <person name="Correr F.H."/>
            <person name="Franceschini L.M."/>
            <person name="Leite T.F."/>
            <person name="Margarido G.R.A."/>
            <person name="Almeida C.A."/>
            <person name="Ferrarezi J.A."/>
            <person name="Labate C.A."/>
        </authorList>
    </citation>
    <scope>NUCLEOTIDE SEQUENCE</scope>
    <source>
        <strain evidence="2">MF-1</strain>
    </source>
</reference>
<dbReference type="EMBL" id="AVOT02001745">
    <property type="protein sequence ID" value="MBW0468009.1"/>
    <property type="molecule type" value="Genomic_DNA"/>
</dbReference>
<organism evidence="2 3">
    <name type="scientific">Austropuccinia psidii MF-1</name>
    <dbReference type="NCBI Taxonomy" id="1389203"/>
    <lineage>
        <taxon>Eukaryota</taxon>
        <taxon>Fungi</taxon>
        <taxon>Dikarya</taxon>
        <taxon>Basidiomycota</taxon>
        <taxon>Pucciniomycotina</taxon>
        <taxon>Pucciniomycetes</taxon>
        <taxon>Pucciniales</taxon>
        <taxon>Sphaerophragmiaceae</taxon>
        <taxon>Austropuccinia</taxon>
    </lineage>
</organism>
<evidence type="ECO:0000313" key="3">
    <source>
        <dbReference type="Proteomes" id="UP000765509"/>
    </source>
</evidence>
<evidence type="ECO:0000256" key="1">
    <source>
        <dbReference type="SAM" id="MobiDB-lite"/>
    </source>
</evidence>
<keyword evidence="3" id="KW-1185">Reference proteome</keyword>
<protein>
    <submittedName>
        <fullName evidence="2">Uncharacterized protein</fullName>
    </submittedName>
</protein>
<feature type="region of interest" description="Disordered" evidence="1">
    <location>
        <begin position="1"/>
        <end position="32"/>
    </location>
</feature>
<comment type="caution">
    <text evidence="2">The sequence shown here is derived from an EMBL/GenBank/DDBJ whole genome shotgun (WGS) entry which is preliminary data.</text>
</comment>